<dbReference type="SUPFAM" id="SSF161098">
    <property type="entry name" value="MetI-like"/>
    <property type="match status" value="1"/>
</dbReference>
<dbReference type="CDD" id="cd06261">
    <property type="entry name" value="TM_PBP2"/>
    <property type="match status" value="1"/>
</dbReference>
<evidence type="ECO:0000313" key="9">
    <source>
        <dbReference type="EMBL" id="RKP49901.1"/>
    </source>
</evidence>
<organism evidence="9 10">
    <name type="scientific">Cohnella endophytica</name>
    <dbReference type="NCBI Taxonomy" id="2419778"/>
    <lineage>
        <taxon>Bacteria</taxon>
        <taxon>Bacillati</taxon>
        <taxon>Bacillota</taxon>
        <taxon>Bacilli</taxon>
        <taxon>Bacillales</taxon>
        <taxon>Paenibacillaceae</taxon>
        <taxon>Cohnella</taxon>
    </lineage>
</organism>
<keyword evidence="6 7" id="KW-0472">Membrane</keyword>
<accession>A0A494XJK9</accession>
<feature type="transmembrane region" description="Helical" evidence="7">
    <location>
        <begin position="219"/>
        <end position="237"/>
    </location>
</feature>
<feature type="transmembrane region" description="Helical" evidence="7">
    <location>
        <begin position="243"/>
        <end position="262"/>
    </location>
</feature>
<gene>
    <name evidence="9" type="ORF">D7Z26_18915</name>
</gene>
<keyword evidence="2 7" id="KW-0813">Transport</keyword>
<feature type="transmembrane region" description="Helical" evidence="7">
    <location>
        <begin position="115"/>
        <end position="135"/>
    </location>
</feature>
<evidence type="ECO:0000256" key="5">
    <source>
        <dbReference type="ARBA" id="ARBA00022989"/>
    </source>
</evidence>
<dbReference type="Gene3D" id="1.10.3720.10">
    <property type="entry name" value="MetI-like"/>
    <property type="match status" value="1"/>
</dbReference>
<dbReference type="GO" id="GO:0055085">
    <property type="term" value="P:transmembrane transport"/>
    <property type="evidence" value="ECO:0007669"/>
    <property type="project" value="InterPro"/>
</dbReference>
<feature type="domain" description="ABC transmembrane type-1" evidence="8">
    <location>
        <begin position="78"/>
        <end position="292"/>
    </location>
</feature>
<comment type="subcellular location">
    <subcellularLocation>
        <location evidence="1 7">Cell membrane</location>
        <topology evidence="1 7">Multi-pass membrane protein</topology>
    </subcellularLocation>
</comment>
<evidence type="ECO:0000259" key="8">
    <source>
        <dbReference type="PROSITE" id="PS50928"/>
    </source>
</evidence>
<comment type="caution">
    <text evidence="9">The sequence shown here is derived from an EMBL/GenBank/DDBJ whole genome shotgun (WGS) entry which is preliminary data.</text>
</comment>
<dbReference type="PANTHER" id="PTHR43005">
    <property type="entry name" value="BLR7065 PROTEIN"/>
    <property type="match status" value="1"/>
</dbReference>
<feature type="transmembrane region" description="Helical" evidence="7">
    <location>
        <begin position="21"/>
        <end position="40"/>
    </location>
</feature>
<keyword evidence="10" id="KW-1185">Reference proteome</keyword>
<dbReference type="AlphaFoldDB" id="A0A494XJK9"/>
<reference evidence="9 10" key="1">
    <citation type="submission" date="2018-10" db="EMBL/GenBank/DDBJ databases">
        <title>Cohnella sp. M2MS4P-1, whole genome shotgun sequence.</title>
        <authorList>
            <person name="Tuo L."/>
        </authorList>
    </citation>
    <scope>NUCLEOTIDE SEQUENCE [LARGE SCALE GENOMIC DNA]</scope>
    <source>
        <strain evidence="9 10">M2MS4P-1</strain>
    </source>
</reference>
<sequence>MTQKVLKRITNAMDSDKKLGYLLIFPSLLVILGVMLYPFLYSLNMSFSKMDFANRTMNYIGLDNYIRMFKDSYFINSLRLTGYFTIVTVIAEISLGIAIALVLNQKFKFRGFVRGIMILPWALPSVVNAIMWKWIYNPNYGALNALLTQMHIIGEYRDWLGEPSSALHAMIFANVWKETPYVVLLVLAALSNISGDLYESAKIDGANAWQAFWKVTLPIVKPVIVVLAIMKSIWAIQTFELPYILTGGGPGGGTELLSFYIYKATFKFLDFGMGASMAYMITLVTFVLSLLYIKFLSKDGEIV</sequence>
<comment type="similarity">
    <text evidence="7">Belongs to the binding-protein-dependent transport system permease family.</text>
</comment>
<evidence type="ECO:0000256" key="3">
    <source>
        <dbReference type="ARBA" id="ARBA00022475"/>
    </source>
</evidence>
<feature type="transmembrane region" description="Helical" evidence="7">
    <location>
        <begin position="274"/>
        <end position="293"/>
    </location>
</feature>
<dbReference type="Proteomes" id="UP000282076">
    <property type="component" value="Unassembled WGS sequence"/>
</dbReference>
<dbReference type="RefSeq" id="WP_120978584.1">
    <property type="nucleotide sequence ID" value="NZ_RBZM01000008.1"/>
</dbReference>
<name>A0A494XJK9_9BACL</name>
<evidence type="ECO:0000256" key="7">
    <source>
        <dbReference type="RuleBase" id="RU363032"/>
    </source>
</evidence>
<evidence type="ECO:0000256" key="6">
    <source>
        <dbReference type="ARBA" id="ARBA00023136"/>
    </source>
</evidence>
<keyword evidence="4 7" id="KW-0812">Transmembrane</keyword>
<evidence type="ECO:0000313" key="10">
    <source>
        <dbReference type="Proteomes" id="UP000282076"/>
    </source>
</evidence>
<evidence type="ECO:0000256" key="1">
    <source>
        <dbReference type="ARBA" id="ARBA00004651"/>
    </source>
</evidence>
<dbReference type="EMBL" id="RBZM01000008">
    <property type="protein sequence ID" value="RKP49901.1"/>
    <property type="molecule type" value="Genomic_DNA"/>
</dbReference>
<dbReference type="Pfam" id="PF00528">
    <property type="entry name" value="BPD_transp_1"/>
    <property type="match status" value="1"/>
</dbReference>
<dbReference type="InterPro" id="IPR000515">
    <property type="entry name" value="MetI-like"/>
</dbReference>
<dbReference type="PANTHER" id="PTHR43005:SF2">
    <property type="entry name" value="INTEGRAL MEMBRANE SUGAR TRANSPORT PROTEIN"/>
    <property type="match status" value="1"/>
</dbReference>
<protein>
    <submittedName>
        <fullName evidence="9">Sugar ABC transporter permease</fullName>
    </submittedName>
</protein>
<proteinExistence type="inferred from homology"/>
<feature type="transmembrane region" description="Helical" evidence="7">
    <location>
        <begin position="80"/>
        <end position="103"/>
    </location>
</feature>
<evidence type="ECO:0000256" key="4">
    <source>
        <dbReference type="ARBA" id="ARBA00022692"/>
    </source>
</evidence>
<dbReference type="GO" id="GO:0005886">
    <property type="term" value="C:plasma membrane"/>
    <property type="evidence" value="ECO:0007669"/>
    <property type="project" value="UniProtKB-SubCell"/>
</dbReference>
<dbReference type="InterPro" id="IPR035906">
    <property type="entry name" value="MetI-like_sf"/>
</dbReference>
<evidence type="ECO:0000256" key="2">
    <source>
        <dbReference type="ARBA" id="ARBA00022448"/>
    </source>
</evidence>
<keyword evidence="3" id="KW-1003">Cell membrane</keyword>
<dbReference type="PROSITE" id="PS50928">
    <property type="entry name" value="ABC_TM1"/>
    <property type="match status" value="1"/>
</dbReference>
<dbReference type="OrthoDB" id="9809527at2"/>
<keyword evidence="5 7" id="KW-1133">Transmembrane helix</keyword>